<reference evidence="13 14" key="1">
    <citation type="submission" date="2019-02" db="EMBL/GenBank/DDBJ databases">
        <title>Deep-cultivation of Planctomycetes and their phenomic and genomic characterization uncovers novel biology.</title>
        <authorList>
            <person name="Wiegand S."/>
            <person name="Jogler M."/>
            <person name="Boedeker C."/>
            <person name="Pinto D."/>
            <person name="Vollmers J."/>
            <person name="Rivas-Marin E."/>
            <person name="Kohn T."/>
            <person name="Peeters S.H."/>
            <person name="Heuer A."/>
            <person name="Rast P."/>
            <person name="Oberbeckmann S."/>
            <person name="Bunk B."/>
            <person name="Jeske O."/>
            <person name="Meyerdierks A."/>
            <person name="Storesund J.E."/>
            <person name="Kallscheuer N."/>
            <person name="Luecker S."/>
            <person name="Lage O.M."/>
            <person name="Pohl T."/>
            <person name="Merkel B.J."/>
            <person name="Hornburger P."/>
            <person name="Mueller R.-W."/>
            <person name="Bruemmer F."/>
            <person name="Labrenz M."/>
            <person name="Spormann A.M."/>
            <person name="Op den Camp H."/>
            <person name="Overmann J."/>
            <person name="Amann R."/>
            <person name="Jetten M.S.M."/>
            <person name="Mascher T."/>
            <person name="Medema M.H."/>
            <person name="Devos D.P."/>
            <person name="Kaster A.-K."/>
            <person name="Ovreas L."/>
            <person name="Rohde M."/>
            <person name="Galperin M.Y."/>
            <person name="Jogler C."/>
        </authorList>
    </citation>
    <scope>NUCLEOTIDE SEQUENCE [LARGE SCALE GENOMIC DNA]</scope>
    <source>
        <strain evidence="13 14">I41</strain>
    </source>
</reference>
<dbReference type="SUPFAM" id="SSF55124">
    <property type="entry name" value="Nitrite/Sulfite reductase N-terminal domain-like"/>
    <property type="match status" value="2"/>
</dbReference>
<dbReference type="GO" id="GO:0000103">
    <property type="term" value="P:sulfate assimilation"/>
    <property type="evidence" value="ECO:0007669"/>
    <property type="project" value="TreeGrafter"/>
</dbReference>
<evidence type="ECO:0000256" key="2">
    <source>
        <dbReference type="ARBA" id="ARBA00001966"/>
    </source>
</evidence>
<evidence type="ECO:0000256" key="10">
    <source>
        <dbReference type="SAM" id="MobiDB-lite"/>
    </source>
</evidence>
<dbReference type="NCBIfam" id="NF010029">
    <property type="entry name" value="PRK13504.1"/>
    <property type="match status" value="1"/>
</dbReference>
<feature type="domain" description="Nitrite/Sulfite reductase ferredoxin-like" evidence="12">
    <location>
        <begin position="364"/>
        <end position="429"/>
    </location>
</feature>
<comment type="cofactor">
    <cofactor evidence="1">
        <name>siroheme</name>
        <dbReference type="ChEBI" id="CHEBI:60052"/>
    </cofactor>
</comment>
<dbReference type="Gene3D" id="3.30.413.10">
    <property type="entry name" value="Sulfite Reductase Hemoprotein, domain 1"/>
    <property type="match status" value="2"/>
</dbReference>
<dbReference type="InterPro" id="IPR006066">
    <property type="entry name" value="NO2/SO3_Rdtase_FeS/sirohaem_BS"/>
</dbReference>
<feature type="domain" description="Nitrite/Sulfite reductase ferredoxin-like" evidence="12">
    <location>
        <begin position="82"/>
        <end position="142"/>
    </location>
</feature>
<dbReference type="GO" id="GO:0046872">
    <property type="term" value="F:metal ion binding"/>
    <property type="evidence" value="ECO:0007669"/>
    <property type="project" value="UniProtKB-KW"/>
</dbReference>
<evidence type="ECO:0000256" key="9">
    <source>
        <dbReference type="ARBA" id="ARBA00023014"/>
    </source>
</evidence>
<dbReference type="EMBL" id="CP036339">
    <property type="protein sequence ID" value="QDT70930.1"/>
    <property type="molecule type" value="Genomic_DNA"/>
</dbReference>
<evidence type="ECO:0000256" key="5">
    <source>
        <dbReference type="ARBA" id="ARBA00022617"/>
    </source>
</evidence>
<comment type="cofactor">
    <cofactor evidence="2">
        <name>[4Fe-4S] cluster</name>
        <dbReference type="ChEBI" id="CHEBI:49883"/>
    </cofactor>
</comment>
<dbReference type="InterPro" id="IPR045854">
    <property type="entry name" value="NO2/SO3_Rdtase_4Fe4S_sf"/>
</dbReference>
<keyword evidence="8" id="KW-0408">Iron</keyword>
<dbReference type="AlphaFoldDB" id="A0A517TRD4"/>
<evidence type="ECO:0000256" key="8">
    <source>
        <dbReference type="ARBA" id="ARBA00023004"/>
    </source>
</evidence>
<dbReference type="GO" id="GO:0051539">
    <property type="term" value="F:4 iron, 4 sulfur cluster binding"/>
    <property type="evidence" value="ECO:0007669"/>
    <property type="project" value="UniProtKB-KW"/>
</dbReference>
<keyword evidence="7 13" id="KW-0560">Oxidoreductase</keyword>
<evidence type="ECO:0000259" key="11">
    <source>
        <dbReference type="Pfam" id="PF01077"/>
    </source>
</evidence>
<protein>
    <submittedName>
        <fullName evidence="13">Sulfite reductase [ferredoxin]</fullName>
        <ecNumber evidence="13">1.8.7.1</ecNumber>
    </submittedName>
</protein>
<dbReference type="PANTHER" id="PTHR11493">
    <property type="entry name" value="SULFITE REDUCTASE [NADPH] SUBUNIT BETA-RELATED"/>
    <property type="match status" value="1"/>
</dbReference>
<keyword evidence="14" id="KW-1185">Reference proteome</keyword>
<dbReference type="Proteomes" id="UP000317909">
    <property type="component" value="Chromosome"/>
</dbReference>
<dbReference type="InterPro" id="IPR036136">
    <property type="entry name" value="Nit/Sulf_reduc_fer-like_dom_sf"/>
</dbReference>
<dbReference type="SUPFAM" id="SSF56014">
    <property type="entry name" value="Nitrite and sulphite reductase 4Fe-4S domain-like"/>
    <property type="match status" value="2"/>
</dbReference>
<evidence type="ECO:0000313" key="14">
    <source>
        <dbReference type="Proteomes" id="UP000317909"/>
    </source>
</evidence>
<comment type="similarity">
    <text evidence="3">Belongs to the nitrite and sulfite reductase 4Fe-4S domain family.</text>
</comment>
<organism evidence="13 14">
    <name type="scientific">Lacipirellula limnantheis</name>
    <dbReference type="NCBI Taxonomy" id="2528024"/>
    <lineage>
        <taxon>Bacteria</taxon>
        <taxon>Pseudomonadati</taxon>
        <taxon>Planctomycetota</taxon>
        <taxon>Planctomycetia</taxon>
        <taxon>Pirellulales</taxon>
        <taxon>Lacipirellulaceae</taxon>
        <taxon>Lacipirellula</taxon>
    </lineage>
</organism>
<sequence length="588" mass="65267">MQAAALASRPQASGIMSDAPTKEEKLSPVEGMKIESNYLRGPIPAELVDGNDHFGKESIQLLKHHGTYQQDDRDDRDGGKTYSFMVRSAIPGGKLTSEQMLAEIDLCDEVGNTTLRITTRQGLQHHGILKSNLQQTIHRINEVQLTTLAACGDVVRNIMCSPCPYHGDAVYSQLQAFADELVTHMRPRTRAYHELWLIDEATRERQLVGGGKIEGDEVEPLYGPTYLPRKFKIGIGLPTDNIVDLYSQDLGLMAIAENWNVSGFNMLVGGGFGVTPSAAKTFPALAQPMCYIPLAQAIDVAKAVIKVQRDFGNRSDRKVARLKYLIHNWGLPRFKEKVEEYFGGPLAPPRPFVVTDQNDGMGWHAQGDGKWFYGLNVENGRIKDEGSIRLKTALREVCRTIAPPLRLTPHQGIIFCDLKESDRGRLTEIFHRNGVPTTEETSAVRRWSMACPALPTCGLSITESERALPGMIDQMEHSLAELGLAGEVFTTRMTGCPNGCARPYNSDIGLVGKAKGKYTIFLGGRRQGDRLNFIYQDMVPSEEVVPRLASVFRYYRDERQPGEALGDFCHRKGKDDLLAHCEIPVEAV</sequence>
<dbReference type="InterPro" id="IPR006067">
    <property type="entry name" value="NO2/SO3_Rdtase_4Fe4S_dom"/>
</dbReference>
<dbReference type="FunFam" id="3.30.413.10:FF:000014">
    <property type="entry name" value="Sulfite reductase [ferredoxin], chloroplastic"/>
    <property type="match status" value="1"/>
</dbReference>
<evidence type="ECO:0000256" key="4">
    <source>
        <dbReference type="ARBA" id="ARBA00022485"/>
    </source>
</evidence>
<feature type="domain" description="Nitrite/sulphite reductase 4Fe-4S" evidence="11">
    <location>
        <begin position="208"/>
        <end position="344"/>
    </location>
</feature>
<keyword evidence="6" id="KW-0479">Metal-binding</keyword>
<evidence type="ECO:0000256" key="3">
    <source>
        <dbReference type="ARBA" id="ARBA00010429"/>
    </source>
</evidence>
<evidence type="ECO:0000313" key="13">
    <source>
        <dbReference type="EMBL" id="QDT70930.1"/>
    </source>
</evidence>
<name>A0A517TRD4_9BACT</name>
<evidence type="ECO:0000256" key="7">
    <source>
        <dbReference type="ARBA" id="ARBA00023002"/>
    </source>
</evidence>
<proteinExistence type="inferred from homology"/>
<dbReference type="PRINTS" id="PR00397">
    <property type="entry name" value="SIROHAEM"/>
</dbReference>
<keyword evidence="4" id="KW-0004">4Fe-4S</keyword>
<evidence type="ECO:0000256" key="6">
    <source>
        <dbReference type="ARBA" id="ARBA00022723"/>
    </source>
</evidence>
<dbReference type="PANTHER" id="PTHR11493:SF47">
    <property type="entry name" value="SULFITE REDUCTASE [NADPH] SUBUNIT BETA"/>
    <property type="match status" value="1"/>
</dbReference>
<dbReference type="Pfam" id="PF03460">
    <property type="entry name" value="NIR_SIR_ferr"/>
    <property type="match status" value="2"/>
</dbReference>
<feature type="domain" description="Nitrite/sulphite reductase 4Fe-4S" evidence="11">
    <location>
        <begin position="489"/>
        <end position="584"/>
    </location>
</feature>
<dbReference type="GO" id="GO:0009337">
    <property type="term" value="C:sulfite reductase complex (NADPH)"/>
    <property type="evidence" value="ECO:0007669"/>
    <property type="project" value="TreeGrafter"/>
</dbReference>
<dbReference type="EC" id="1.8.7.1" evidence="13"/>
<gene>
    <name evidence="13" type="primary">sir</name>
    <name evidence="13" type="ORF">I41_00830</name>
</gene>
<evidence type="ECO:0000256" key="1">
    <source>
        <dbReference type="ARBA" id="ARBA00001929"/>
    </source>
</evidence>
<dbReference type="GO" id="GO:0020037">
    <property type="term" value="F:heme binding"/>
    <property type="evidence" value="ECO:0007669"/>
    <property type="project" value="InterPro"/>
</dbReference>
<dbReference type="InterPro" id="IPR005117">
    <property type="entry name" value="NiRdtase/SiRdtase_haem-b_fer"/>
</dbReference>
<feature type="region of interest" description="Disordered" evidence="10">
    <location>
        <begin position="1"/>
        <end position="29"/>
    </location>
</feature>
<dbReference type="PROSITE" id="PS00365">
    <property type="entry name" value="NIR_SIR"/>
    <property type="match status" value="1"/>
</dbReference>
<dbReference type="KEGG" id="llh:I41_00830"/>
<evidence type="ECO:0000259" key="12">
    <source>
        <dbReference type="Pfam" id="PF03460"/>
    </source>
</evidence>
<dbReference type="GO" id="GO:0050311">
    <property type="term" value="F:sulfite reductase (ferredoxin) activity"/>
    <property type="evidence" value="ECO:0007669"/>
    <property type="project" value="UniProtKB-EC"/>
</dbReference>
<keyword evidence="9" id="KW-0411">Iron-sulfur</keyword>
<accession>A0A517TRD4</accession>
<dbReference type="InterPro" id="IPR045169">
    <property type="entry name" value="NO2/SO3_Rdtase_4Fe4S_prot"/>
</dbReference>
<dbReference type="Pfam" id="PF01077">
    <property type="entry name" value="NIR_SIR"/>
    <property type="match status" value="2"/>
</dbReference>
<keyword evidence="5" id="KW-0349">Heme</keyword>
<dbReference type="GO" id="GO:0016002">
    <property type="term" value="F:sulfite reductase activity"/>
    <property type="evidence" value="ECO:0007669"/>
    <property type="project" value="TreeGrafter"/>
</dbReference>
<dbReference type="Gene3D" id="3.90.480.10">
    <property type="entry name" value="Sulfite Reductase Hemoprotein,Domain 2"/>
    <property type="match status" value="1"/>
</dbReference>